<dbReference type="Gene3D" id="1.25.40.20">
    <property type="entry name" value="Ankyrin repeat-containing domain"/>
    <property type="match status" value="1"/>
</dbReference>
<accession>A0AAU9ZXI6</accession>
<comment type="caution">
    <text evidence="2">The sequence shown here is derived from an EMBL/GenBank/DDBJ whole genome shotgun (WGS) entry which is preliminary data.</text>
</comment>
<dbReference type="PROSITE" id="PS50297">
    <property type="entry name" value="ANK_REP_REGION"/>
    <property type="match status" value="4"/>
</dbReference>
<keyword evidence="1" id="KW-0040">ANK repeat</keyword>
<evidence type="ECO:0000256" key="1">
    <source>
        <dbReference type="PROSITE-ProRule" id="PRU00023"/>
    </source>
</evidence>
<dbReference type="SMART" id="SM00248">
    <property type="entry name" value="ANK"/>
    <property type="match status" value="4"/>
</dbReference>
<protein>
    <submittedName>
        <fullName evidence="2">Gm9495 protein</fullName>
    </submittedName>
</protein>
<dbReference type="EMBL" id="CALSGD010001504">
    <property type="protein sequence ID" value="CAH6878629.1"/>
    <property type="molecule type" value="Genomic_DNA"/>
</dbReference>
<dbReference type="Pfam" id="PF00023">
    <property type="entry name" value="Ank"/>
    <property type="match status" value="2"/>
</dbReference>
<proteinExistence type="predicted"/>
<dbReference type="PANTHER" id="PTHR24147">
    <property type="entry name" value="ANKYRIN REPEAT DOMAIN 36-RELATED"/>
    <property type="match status" value="1"/>
</dbReference>
<reference evidence="2" key="1">
    <citation type="submission" date="2022-06" db="EMBL/GenBank/DDBJ databases">
        <authorList>
            <person name="Andreotti S."/>
            <person name="Wyler E."/>
        </authorList>
    </citation>
    <scope>NUCLEOTIDE SEQUENCE</scope>
</reference>
<dbReference type="SUPFAM" id="SSF48403">
    <property type="entry name" value="Ankyrin repeat"/>
    <property type="match status" value="1"/>
</dbReference>
<dbReference type="InterPro" id="IPR036770">
    <property type="entry name" value="Ankyrin_rpt-contain_sf"/>
</dbReference>
<organism evidence="2 3">
    <name type="scientific">Phodopus roborovskii</name>
    <name type="common">Roborovski's desert hamster</name>
    <name type="synonym">Cricetulus roborovskii</name>
    <dbReference type="NCBI Taxonomy" id="109678"/>
    <lineage>
        <taxon>Eukaryota</taxon>
        <taxon>Metazoa</taxon>
        <taxon>Chordata</taxon>
        <taxon>Craniata</taxon>
        <taxon>Vertebrata</taxon>
        <taxon>Euteleostomi</taxon>
        <taxon>Mammalia</taxon>
        <taxon>Eutheria</taxon>
        <taxon>Euarchontoglires</taxon>
        <taxon>Glires</taxon>
        <taxon>Rodentia</taxon>
        <taxon>Myomorpha</taxon>
        <taxon>Muroidea</taxon>
        <taxon>Cricetidae</taxon>
        <taxon>Cricetinae</taxon>
        <taxon>Phodopus</taxon>
    </lineage>
</organism>
<dbReference type="PANTHER" id="PTHR24147:SF64">
    <property type="entry name" value="ANKYRIN REPEAT DOMAIN-CONTAINING PROTEIN 19-RELATED"/>
    <property type="match status" value="1"/>
</dbReference>
<name>A0AAU9ZXI6_PHORO</name>
<feature type="repeat" description="ANK" evidence="1">
    <location>
        <begin position="116"/>
        <end position="148"/>
    </location>
</feature>
<evidence type="ECO:0000313" key="3">
    <source>
        <dbReference type="Proteomes" id="UP001152836"/>
    </source>
</evidence>
<dbReference type="InterPro" id="IPR050657">
    <property type="entry name" value="Ankyrin_repeat_domain"/>
</dbReference>
<dbReference type="AlphaFoldDB" id="A0AAU9ZXI6"/>
<dbReference type="PROSITE" id="PS50088">
    <property type="entry name" value="ANK_REPEAT"/>
    <property type="match status" value="4"/>
</dbReference>
<gene>
    <name evidence="2" type="primary">Gm9495</name>
    <name evidence="2" type="ORF">PHOROB_LOCUS12346</name>
</gene>
<feature type="repeat" description="ANK" evidence="1">
    <location>
        <begin position="149"/>
        <end position="181"/>
    </location>
</feature>
<feature type="repeat" description="ANK" evidence="1">
    <location>
        <begin position="182"/>
        <end position="214"/>
    </location>
</feature>
<evidence type="ECO:0000313" key="2">
    <source>
        <dbReference type="EMBL" id="CAH6878629.1"/>
    </source>
</evidence>
<feature type="repeat" description="ANK" evidence="1">
    <location>
        <begin position="83"/>
        <end position="115"/>
    </location>
</feature>
<dbReference type="Pfam" id="PF12796">
    <property type="entry name" value="Ank_2"/>
    <property type="match status" value="1"/>
</dbReference>
<keyword evidence="3" id="KW-1185">Reference proteome</keyword>
<dbReference type="Proteomes" id="UP001152836">
    <property type="component" value="Unassembled WGS sequence"/>
</dbReference>
<dbReference type="InterPro" id="IPR002110">
    <property type="entry name" value="Ankyrin_rpt"/>
</dbReference>
<sequence>MQEDFDYDAYTYEAPKRARWYTRLLPACLRRGCLSNKRQAFPLYLIGYDPVGQLQRAASVGDVASVERFINFHGCHVNEYDRRDRTSLHYACAHNHPDVVRLLLSYRANINIRDDEGCTPLIKATQRDNVECVSILLTQGADPHVNDLSGNTALHHAVCRGNTTIVSKLLEYNVDIEGKTEYGLTPYKLALYENQHEMAEFLIQNGANIHSEHRLHDWGPGPGIKYLTHKAKNSEFNSSELRKGLLCYIGTSTEDLEQREKEHERLNNGTLNFSYFKQDLKLLNLFSGPQRKFLKDNITFRNKKIRYTCSFGSVVWYISGNKNVTFEVLFPWDCFSVPTSLPCFSPWRIRSGPITTVGYFQ</sequence>
<dbReference type="PRINTS" id="PR01415">
    <property type="entry name" value="ANKYRIN"/>
</dbReference>